<dbReference type="PROSITE" id="PS00855">
    <property type="entry name" value="SPASE_II"/>
    <property type="match status" value="1"/>
</dbReference>
<dbReference type="PANTHER" id="PTHR33695">
    <property type="entry name" value="LIPOPROTEIN SIGNAL PEPTIDASE"/>
    <property type="match status" value="1"/>
</dbReference>
<dbReference type="Pfam" id="PF01252">
    <property type="entry name" value="Peptidase_A8"/>
    <property type="match status" value="1"/>
</dbReference>
<feature type="active site" evidence="9">
    <location>
        <position position="149"/>
    </location>
</feature>
<keyword evidence="3 9" id="KW-0645">Protease</keyword>
<dbReference type="Proteomes" id="UP001069802">
    <property type="component" value="Unassembled WGS sequence"/>
</dbReference>
<protein>
    <recommendedName>
        <fullName evidence="9">Lipoprotein signal peptidase</fullName>
        <ecNumber evidence="9">3.4.23.36</ecNumber>
    </recommendedName>
    <alternativeName>
        <fullName evidence="9">Prolipoprotein signal peptidase</fullName>
    </alternativeName>
    <alternativeName>
        <fullName evidence="9">Signal peptidase II</fullName>
        <shortName evidence="9">SPase II</shortName>
    </alternativeName>
</protein>
<keyword evidence="8 9" id="KW-0472">Membrane</keyword>
<gene>
    <name evidence="9 12" type="primary">lspA</name>
    <name evidence="12" type="ORF">O4H49_13195</name>
</gene>
<evidence type="ECO:0000256" key="5">
    <source>
        <dbReference type="ARBA" id="ARBA00022750"/>
    </source>
</evidence>
<dbReference type="PRINTS" id="PR00781">
    <property type="entry name" value="LIPOSIGPTASE"/>
</dbReference>
<dbReference type="InterPro" id="IPR001872">
    <property type="entry name" value="Peptidase_A8"/>
</dbReference>
<feature type="active site" evidence="9">
    <location>
        <position position="125"/>
    </location>
</feature>
<comment type="caution">
    <text evidence="12">The sequence shown here is derived from an EMBL/GenBank/DDBJ whole genome shotgun (WGS) entry which is preliminary data.</text>
</comment>
<evidence type="ECO:0000256" key="2">
    <source>
        <dbReference type="ARBA" id="ARBA00022475"/>
    </source>
</evidence>
<evidence type="ECO:0000256" key="6">
    <source>
        <dbReference type="ARBA" id="ARBA00022801"/>
    </source>
</evidence>
<dbReference type="RefSeq" id="WP_269423902.1">
    <property type="nucleotide sequence ID" value="NZ_JAPWGY010000004.1"/>
</dbReference>
<comment type="similarity">
    <text evidence="1 9 11">Belongs to the peptidase A8 family.</text>
</comment>
<reference evidence="12" key="1">
    <citation type="submission" date="2022-12" db="EMBL/GenBank/DDBJ databases">
        <title>Bacterial isolates from different developmental stages of Nematostella vectensis.</title>
        <authorList>
            <person name="Fraune S."/>
        </authorList>
    </citation>
    <scope>NUCLEOTIDE SEQUENCE</scope>
    <source>
        <strain evidence="12">G21630-S1</strain>
    </source>
</reference>
<dbReference type="HAMAP" id="MF_00161">
    <property type="entry name" value="LspA"/>
    <property type="match status" value="1"/>
</dbReference>
<evidence type="ECO:0000313" key="13">
    <source>
        <dbReference type="Proteomes" id="UP001069802"/>
    </source>
</evidence>
<keyword evidence="13" id="KW-1185">Reference proteome</keyword>
<comment type="catalytic activity">
    <reaction evidence="9 10">
        <text>Release of signal peptides from bacterial membrane prolipoproteins. Hydrolyzes -Xaa-Yaa-Zaa-|-(S,diacylglyceryl)Cys-, in which Xaa is hydrophobic (preferably Leu), and Yaa (Ala or Ser) and Zaa (Gly or Ala) have small, neutral side chains.</text>
        <dbReference type="EC" id="3.4.23.36"/>
    </reaction>
</comment>
<dbReference type="EMBL" id="JAPWGY010000004">
    <property type="protein sequence ID" value="MCZ4281740.1"/>
    <property type="molecule type" value="Genomic_DNA"/>
</dbReference>
<evidence type="ECO:0000256" key="7">
    <source>
        <dbReference type="ARBA" id="ARBA00022989"/>
    </source>
</evidence>
<keyword evidence="5 9" id="KW-0064">Aspartyl protease</keyword>
<dbReference type="GO" id="GO:0004190">
    <property type="term" value="F:aspartic-type endopeptidase activity"/>
    <property type="evidence" value="ECO:0007669"/>
    <property type="project" value="UniProtKB-EC"/>
</dbReference>
<evidence type="ECO:0000256" key="9">
    <source>
        <dbReference type="HAMAP-Rule" id="MF_00161"/>
    </source>
</evidence>
<evidence type="ECO:0000256" key="1">
    <source>
        <dbReference type="ARBA" id="ARBA00006139"/>
    </source>
</evidence>
<keyword evidence="2 9" id="KW-1003">Cell membrane</keyword>
<evidence type="ECO:0000256" key="3">
    <source>
        <dbReference type="ARBA" id="ARBA00022670"/>
    </source>
</evidence>
<evidence type="ECO:0000256" key="8">
    <source>
        <dbReference type="ARBA" id="ARBA00023136"/>
    </source>
</evidence>
<comment type="subcellular location">
    <subcellularLocation>
        <location evidence="9">Cell membrane</location>
        <topology evidence="9">Multi-pass membrane protein</topology>
    </subcellularLocation>
</comment>
<accession>A0ABT4LKV5</accession>
<sequence>MNGVTTKGSAMLIRALLLAILILGLDQASKWFILIEVMNPPRVIEVTDFFDLVLTYNTGVSFGLFGSDSPWRPFILAGAAMAIVIGMFVWLYKEPSCRLALSVGLICGGAMGNVIDRILHVGVVDFLSFTLSWLPWQIFNPWPAFNLADSTIFIGVVILLCDGLFLTQSKGNK</sequence>
<dbReference type="EC" id="3.4.23.36" evidence="9"/>
<comment type="pathway">
    <text evidence="9">Protein modification; lipoprotein biosynthesis (signal peptide cleavage).</text>
</comment>
<evidence type="ECO:0000256" key="10">
    <source>
        <dbReference type="RuleBase" id="RU000594"/>
    </source>
</evidence>
<feature type="transmembrane region" description="Helical" evidence="9">
    <location>
        <begin position="99"/>
        <end position="124"/>
    </location>
</feature>
<evidence type="ECO:0000256" key="11">
    <source>
        <dbReference type="RuleBase" id="RU004181"/>
    </source>
</evidence>
<evidence type="ECO:0000256" key="4">
    <source>
        <dbReference type="ARBA" id="ARBA00022692"/>
    </source>
</evidence>
<comment type="caution">
    <text evidence="9">Lacks conserved residue(s) required for the propagation of feature annotation.</text>
</comment>
<keyword evidence="4 9" id="KW-0812">Transmembrane</keyword>
<keyword evidence="7 9" id="KW-1133">Transmembrane helix</keyword>
<name>A0ABT4LKV5_9PROT</name>
<evidence type="ECO:0000313" key="12">
    <source>
        <dbReference type="EMBL" id="MCZ4281740.1"/>
    </source>
</evidence>
<feature type="transmembrane region" description="Helical" evidence="9">
    <location>
        <begin position="144"/>
        <end position="166"/>
    </location>
</feature>
<dbReference type="NCBIfam" id="TIGR00077">
    <property type="entry name" value="lspA"/>
    <property type="match status" value="1"/>
</dbReference>
<comment type="function">
    <text evidence="9 10">This protein specifically catalyzes the removal of signal peptides from prolipoproteins.</text>
</comment>
<proteinExistence type="inferred from homology"/>
<feature type="transmembrane region" description="Helical" evidence="9">
    <location>
        <begin position="74"/>
        <end position="92"/>
    </location>
</feature>
<organism evidence="12 13">
    <name type="scientific">Kiloniella laminariae</name>
    <dbReference type="NCBI Taxonomy" id="454162"/>
    <lineage>
        <taxon>Bacteria</taxon>
        <taxon>Pseudomonadati</taxon>
        <taxon>Pseudomonadota</taxon>
        <taxon>Alphaproteobacteria</taxon>
        <taxon>Rhodospirillales</taxon>
        <taxon>Kiloniellaceae</taxon>
        <taxon>Kiloniella</taxon>
    </lineage>
</organism>
<keyword evidence="6 9" id="KW-0378">Hydrolase</keyword>
<dbReference type="PANTHER" id="PTHR33695:SF1">
    <property type="entry name" value="LIPOPROTEIN SIGNAL PEPTIDASE"/>
    <property type="match status" value="1"/>
</dbReference>